<proteinExistence type="predicted"/>
<evidence type="ECO:0000313" key="3">
    <source>
        <dbReference type="Proteomes" id="UP000243502"/>
    </source>
</evidence>
<reference evidence="2 3" key="1">
    <citation type="submission" date="2018-01" db="EMBL/GenBank/DDBJ databases">
        <title>Species boundaries and ecological features among Paraburkholderia terrae DSMZ17804T, P. hospita DSMZ17164T and P. caribensis DSMZ13236T.</title>
        <authorList>
            <person name="Pratama A.A."/>
        </authorList>
    </citation>
    <scope>NUCLEOTIDE SEQUENCE [LARGE SCALE GENOMIC DNA]</scope>
    <source>
        <strain evidence="2 3">DSM 17804</strain>
    </source>
</reference>
<dbReference type="SUPFAM" id="SSF54427">
    <property type="entry name" value="NTF2-like"/>
    <property type="match status" value="1"/>
</dbReference>
<feature type="domain" description="SnoaL-like" evidence="1">
    <location>
        <begin position="14"/>
        <end position="113"/>
    </location>
</feature>
<organism evidence="2 3">
    <name type="scientific">Paraburkholderia terrae</name>
    <dbReference type="NCBI Taxonomy" id="311230"/>
    <lineage>
        <taxon>Bacteria</taxon>
        <taxon>Pseudomonadati</taxon>
        <taxon>Pseudomonadota</taxon>
        <taxon>Betaproteobacteria</taxon>
        <taxon>Burkholderiales</taxon>
        <taxon>Burkholderiaceae</taxon>
        <taxon>Paraburkholderia</taxon>
    </lineage>
</organism>
<dbReference type="KEGG" id="pter:C2L65_26910"/>
<evidence type="ECO:0000259" key="1">
    <source>
        <dbReference type="Pfam" id="PF12680"/>
    </source>
</evidence>
<dbReference type="InterPro" id="IPR032710">
    <property type="entry name" value="NTF2-like_dom_sf"/>
</dbReference>
<dbReference type="OrthoDB" id="8759424at2"/>
<dbReference type="Pfam" id="PF12680">
    <property type="entry name" value="SnoaL_2"/>
    <property type="match status" value="1"/>
</dbReference>
<gene>
    <name evidence="2" type="ORF">C2L65_26910</name>
</gene>
<dbReference type="Proteomes" id="UP000243502">
    <property type="component" value="Chromosome 2"/>
</dbReference>
<accession>A0A2I8EUJ2</accession>
<name>A0A2I8EUJ2_9BURK</name>
<evidence type="ECO:0000313" key="2">
    <source>
        <dbReference type="EMBL" id="AUT63179.1"/>
    </source>
</evidence>
<protein>
    <submittedName>
        <fullName evidence="2">Nuclear transport factor 2 family protein</fullName>
    </submittedName>
</protein>
<sequence length="127" mass="13888">MSLTQTPTAAIEFVSKVYEAIDSMDEQGFANCLTENCTFVYANSDPVIGRANAAAASQSFLKLLAGIKHDLVNVWAFENVIVSQVSVTYTRKDGSTLTIPAATIWKLQDELIDECRIYADTSPLFEG</sequence>
<dbReference type="RefSeq" id="WP_042307702.1">
    <property type="nucleotide sequence ID" value="NZ_CP026112.1"/>
</dbReference>
<dbReference type="Gene3D" id="3.10.450.50">
    <property type="match status" value="1"/>
</dbReference>
<dbReference type="EMBL" id="CP026112">
    <property type="protein sequence ID" value="AUT63179.1"/>
    <property type="molecule type" value="Genomic_DNA"/>
</dbReference>
<dbReference type="InterPro" id="IPR037401">
    <property type="entry name" value="SnoaL-like"/>
</dbReference>
<dbReference type="AlphaFoldDB" id="A0A2I8EUJ2"/>